<gene>
    <name evidence="2" type="ORF">TCEB3V08_LOCUS12017</name>
</gene>
<protein>
    <submittedName>
        <fullName evidence="2">Uncharacterized protein</fullName>
    </submittedName>
</protein>
<reference evidence="2" key="1">
    <citation type="submission" date="2020-11" db="EMBL/GenBank/DDBJ databases">
        <authorList>
            <person name="Tran Van P."/>
        </authorList>
    </citation>
    <scope>NUCLEOTIDE SEQUENCE</scope>
</reference>
<sequence length="154" mass="18060">MHKMRVNRPIWTGLVASKTPERSLKVLFEGTSKTFRPLWPPRLRWNDDITKYLKELGAEQDWKEVTHDRTRWRRLVSGYEPTPLHSSHNRDSNLDLPVLGSLAHHETSTLTNYPNEADKPSHKVKKVTKYLEKREKKVLPLPRDSLDMNLENQG</sequence>
<proteinExistence type="predicted"/>
<feature type="region of interest" description="Disordered" evidence="1">
    <location>
        <begin position="110"/>
        <end position="131"/>
    </location>
</feature>
<evidence type="ECO:0000256" key="1">
    <source>
        <dbReference type="SAM" id="MobiDB-lite"/>
    </source>
</evidence>
<organism evidence="2">
    <name type="scientific">Timema cristinae</name>
    <name type="common">Walking stick</name>
    <dbReference type="NCBI Taxonomy" id="61476"/>
    <lineage>
        <taxon>Eukaryota</taxon>
        <taxon>Metazoa</taxon>
        <taxon>Ecdysozoa</taxon>
        <taxon>Arthropoda</taxon>
        <taxon>Hexapoda</taxon>
        <taxon>Insecta</taxon>
        <taxon>Pterygota</taxon>
        <taxon>Neoptera</taxon>
        <taxon>Polyneoptera</taxon>
        <taxon>Phasmatodea</taxon>
        <taxon>Timematodea</taxon>
        <taxon>Timematoidea</taxon>
        <taxon>Timematidae</taxon>
        <taxon>Timema</taxon>
    </lineage>
</organism>
<accession>A0A7R9HAT9</accession>
<name>A0A7R9HAT9_TIMCR</name>
<dbReference type="EMBL" id="OC324429">
    <property type="protein sequence ID" value="CAD7414198.1"/>
    <property type="molecule type" value="Genomic_DNA"/>
</dbReference>
<evidence type="ECO:0000313" key="2">
    <source>
        <dbReference type="EMBL" id="CAD7414198.1"/>
    </source>
</evidence>
<dbReference type="AlphaFoldDB" id="A0A7R9HAT9"/>